<keyword evidence="2" id="KW-0614">Plasmid</keyword>
<dbReference type="HOGENOM" id="CLU_2957564_0_0_5"/>
<evidence type="ECO:0000256" key="1">
    <source>
        <dbReference type="SAM" id="Phobius"/>
    </source>
</evidence>
<sequence>MFAYTRQEALELQRDPICATLAIVGSVILMFVIGYHINMEVENLSFAVLDRDDTTICQD</sequence>
<keyword evidence="3" id="KW-1185">Reference proteome</keyword>
<feature type="transmembrane region" description="Helical" evidence="1">
    <location>
        <begin position="16"/>
        <end position="37"/>
    </location>
</feature>
<dbReference type="KEGG" id="rhl:LPU83_pLPU83d_1484"/>
<dbReference type="AlphaFoldDB" id="W6RQ39"/>
<gene>
    <name evidence="2" type="ORF">LPU83_pLPU83d_1484</name>
</gene>
<name>W6RQ39_9HYPH</name>
<organism evidence="2 3">
    <name type="scientific">Rhizobium favelukesii</name>
    <dbReference type="NCBI Taxonomy" id="348824"/>
    <lineage>
        <taxon>Bacteria</taxon>
        <taxon>Pseudomonadati</taxon>
        <taxon>Pseudomonadota</taxon>
        <taxon>Alphaproteobacteria</taxon>
        <taxon>Hyphomicrobiales</taxon>
        <taxon>Rhizobiaceae</taxon>
        <taxon>Rhizobium/Agrobacterium group</taxon>
        <taxon>Rhizobium</taxon>
    </lineage>
</organism>
<evidence type="ECO:0000313" key="3">
    <source>
        <dbReference type="Proteomes" id="UP000019443"/>
    </source>
</evidence>
<dbReference type="Proteomes" id="UP000019443">
    <property type="component" value="Plasmid pLPU83d"/>
</dbReference>
<keyword evidence="1" id="KW-1133">Transmembrane helix</keyword>
<geneLocation type="plasmid" evidence="2 3">
    <name>pLPU83d</name>
</geneLocation>
<keyword evidence="1" id="KW-0472">Membrane</keyword>
<dbReference type="PATRIC" id="fig|348824.6.peg.7219"/>
<evidence type="ECO:0000313" key="2">
    <source>
        <dbReference type="EMBL" id="CDM62854.1"/>
    </source>
</evidence>
<accession>W6RQ39</accession>
<reference evidence="2" key="1">
    <citation type="submission" date="2013-11" db="EMBL/GenBank/DDBJ databases">
        <title>Draft genome sequence of the broad-host-range Rhizobium sp. LPU83 strain, a member of the low-genetic diversity Oregon-like Rhizobium sp. group.</title>
        <authorList>
            <person name="Wibberg D."/>
            <person name="Puehler A."/>
            <person name="Schlueter A."/>
        </authorList>
    </citation>
    <scope>NUCLEOTIDE SEQUENCE [LARGE SCALE GENOMIC DNA]</scope>
    <source>
        <strain evidence="2">LPU83</strain>
        <plasmid evidence="2">pLPU83d</plasmid>
    </source>
</reference>
<proteinExistence type="predicted"/>
<protein>
    <submittedName>
        <fullName evidence="2">Uncharacterized protein</fullName>
    </submittedName>
</protein>
<dbReference type="EMBL" id="HG916855">
    <property type="protein sequence ID" value="CDM62854.1"/>
    <property type="molecule type" value="Genomic_DNA"/>
</dbReference>
<keyword evidence="1" id="KW-0812">Transmembrane</keyword>